<reference evidence="2" key="1">
    <citation type="journal article" date="2019" name="Int. J. Syst. Evol. Microbiol.">
        <title>The Global Catalogue of Microorganisms (GCM) 10K type strain sequencing project: providing services to taxonomists for standard genome sequencing and annotation.</title>
        <authorList>
            <consortium name="The Broad Institute Genomics Platform"/>
            <consortium name="The Broad Institute Genome Sequencing Center for Infectious Disease"/>
            <person name="Wu L."/>
            <person name="Ma J."/>
        </authorList>
    </citation>
    <scope>NUCLEOTIDE SEQUENCE [LARGE SCALE GENOMIC DNA]</scope>
    <source>
        <strain evidence="2">NBRC 108728</strain>
    </source>
</reference>
<gene>
    <name evidence="1" type="ORF">GCM10025867_23410</name>
</gene>
<dbReference type="Proteomes" id="UP001321486">
    <property type="component" value="Chromosome"/>
</dbReference>
<evidence type="ECO:0000313" key="2">
    <source>
        <dbReference type="Proteomes" id="UP001321486"/>
    </source>
</evidence>
<protein>
    <recommendedName>
        <fullName evidence="3">NUDIX hydrolase</fullName>
    </recommendedName>
</protein>
<proteinExistence type="predicted"/>
<accession>A0ABN6Y2J3</accession>
<evidence type="ECO:0008006" key="3">
    <source>
        <dbReference type="Google" id="ProtNLM"/>
    </source>
</evidence>
<organism evidence="1 2">
    <name type="scientific">Frondihabitans sucicola</name>
    <dbReference type="NCBI Taxonomy" id="1268041"/>
    <lineage>
        <taxon>Bacteria</taxon>
        <taxon>Bacillati</taxon>
        <taxon>Actinomycetota</taxon>
        <taxon>Actinomycetes</taxon>
        <taxon>Micrococcales</taxon>
        <taxon>Microbacteriaceae</taxon>
        <taxon>Frondihabitans</taxon>
    </lineage>
</organism>
<dbReference type="Gene3D" id="3.90.79.10">
    <property type="entry name" value="Nucleoside Triphosphate Pyrophosphohydrolase"/>
    <property type="match status" value="1"/>
</dbReference>
<sequence>MFVVTRWSGEPSPSDELDPVWFDLESLPLDEMWDDARRWLPGVLDGGQVSHEFVFGSDLATVEDDRPIPS</sequence>
<name>A0ABN6Y2J3_9MICO</name>
<keyword evidence="2" id="KW-1185">Reference proteome</keyword>
<evidence type="ECO:0000313" key="1">
    <source>
        <dbReference type="EMBL" id="BDZ50100.1"/>
    </source>
</evidence>
<dbReference type="EMBL" id="AP027732">
    <property type="protein sequence ID" value="BDZ50100.1"/>
    <property type="molecule type" value="Genomic_DNA"/>
</dbReference>